<dbReference type="InterPro" id="IPR000504">
    <property type="entry name" value="RRM_dom"/>
</dbReference>
<keyword evidence="3" id="KW-0507">mRNA processing</keyword>
<evidence type="ECO:0000313" key="13">
    <source>
        <dbReference type="EMBL" id="ONL94145.1"/>
    </source>
</evidence>
<name>A0A1D6JQ76_MAIZE</name>
<dbReference type="PANTHER" id="PTHR47640">
    <property type="entry name" value="TRNA SELENOCYSTEINE 1-ASSOCIATED PROTEIN 1-RELATED-RELATED"/>
    <property type="match status" value="1"/>
</dbReference>
<dbReference type="SMR" id="A0A1D6JQ76"/>
<feature type="domain" description="RRM" evidence="12">
    <location>
        <begin position="15"/>
        <end position="95"/>
    </location>
</feature>
<dbReference type="EMBL" id="CM007647">
    <property type="protein sequence ID" value="ONL94145.1"/>
    <property type="molecule type" value="Genomic_DNA"/>
</dbReference>
<dbReference type="PaxDb" id="4577-GRMZM2G142609_P01"/>
<feature type="region of interest" description="Disordered" evidence="11">
    <location>
        <begin position="659"/>
        <end position="731"/>
    </location>
</feature>
<evidence type="ECO:0000256" key="7">
    <source>
        <dbReference type="ARBA" id="ARBA00057395"/>
    </source>
</evidence>
<feature type="compositionally biased region" description="Basic and acidic residues" evidence="11">
    <location>
        <begin position="526"/>
        <end position="548"/>
    </location>
</feature>
<dbReference type="CDD" id="cd12345">
    <property type="entry name" value="RRM2_SECp43_like"/>
    <property type="match status" value="1"/>
</dbReference>
<dbReference type="eggNOG" id="ENOG502RYCW">
    <property type="taxonomic scope" value="Eukaryota"/>
</dbReference>
<evidence type="ECO:0000256" key="3">
    <source>
        <dbReference type="ARBA" id="ARBA00022664"/>
    </source>
</evidence>
<evidence type="ECO:0000256" key="4">
    <source>
        <dbReference type="ARBA" id="ARBA00022737"/>
    </source>
</evidence>
<evidence type="ECO:0000259" key="12">
    <source>
        <dbReference type="PROSITE" id="PS50102"/>
    </source>
</evidence>
<dbReference type="InParanoid" id="A0A1D6JQ76"/>
<accession>A0A1D6JQ76</accession>
<evidence type="ECO:0000256" key="5">
    <source>
        <dbReference type="ARBA" id="ARBA00022884"/>
    </source>
</evidence>
<feature type="compositionally biased region" description="Pro residues" evidence="11">
    <location>
        <begin position="505"/>
        <end position="519"/>
    </location>
</feature>
<organism evidence="13">
    <name type="scientific">Zea mays</name>
    <name type="common">Maize</name>
    <dbReference type="NCBI Taxonomy" id="4577"/>
    <lineage>
        <taxon>Eukaryota</taxon>
        <taxon>Viridiplantae</taxon>
        <taxon>Streptophyta</taxon>
        <taxon>Embryophyta</taxon>
        <taxon>Tracheophyta</taxon>
        <taxon>Spermatophyta</taxon>
        <taxon>Magnoliopsida</taxon>
        <taxon>Liliopsida</taxon>
        <taxon>Poales</taxon>
        <taxon>Poaceae</taxon>
        <taxon>PACMAD clade</taxon>
        <taxon>Panicoideae</taxon>
        <taxon>Andropogonodae</taxon>
        <taxon>Andropogoneae</taxon>
        <taxon>Tripsacinae</taxon>
        <taxon>Zea</taxon>
    </lineage>
</organism>
<evidence type="ECO:0000256" key="11">
    <source>
        <dbReference type="SAM" id="MobiDB-lite"/>
    </source>
</evidence>
<feature type="compositionally biased region" description="Polar residues" evidence="11">
    <location>
        <begin position="459"/>
        <end position="471"/>
    </location>
</feature>
<gene>
    <name evidence="13" type="ORF">ZEAMMB73_Zm00001d027869</name>
</gene>
<dbReference type="FunFam" id="3.30.70.330:FF:000144">
    <property type="entry name" value="Polyadenylate-binding protein RBP47B"/>
    <property type="match status" value="1"/>
</dbReference>
<reference evidence="13" key="1">
    <citation type="submission" date="2015-12" db="EMBL/GenBank/DDBJ databases">
        <title>Update maize B73 reference genome by single molecule sequencing technologies.</title>
        <authorList>
            <consortium name="Maize Genome Sequencing Project"/>
            <person name="Ware D."/>
        </authorList>
    </citation>
    <scope>NUCLEOTIDE SEQUENCE [LARGE SCALE GENOMIC DNA]</scope>
    <source>
        <tissue evidence="13">Seedling</tissue>
    </source>
</reference>
<feature type="region of interest" description="Disordered" evidence="11">
    <location>
        <begin position="459"/>
        <end position="557"/>
    </location>
</feature>
<keyword evidence="4" id="KW-0677">Repeat</keyword>
<dbReference type="AlphaFoldDB" id="A0A1D6JQ76"/>
<dbReference type="STRING" id="4577.A0A1D6JQ76"/>
<dbReference type="InterPro" id="IPR035979">
    <property type="entry name" value="RBD_domain_sf"/>
</dbReference>
<comment type="similarity">
    <text evidence="8">Belongs to the polyadenylate-binding RBP47 family.</text>
</comment>
<comment type="subunit">
    <text evidence="9">Interacts with the poly(A) tail of mRNA in nucleus.</text>
</comment>
<dbReference type="PANTHER" id="PTHR47640:SF10">
    <property type="entry name" value="TRNA SELENOCYSTEINE 1-ASSOCIATED PROTEIN 1-RELATED"/>
    <property type="match status" value="1"/>
</dbReference>
<dbReference type="GO" id="GO:0006397">
    <property type="term" value="P:mRNA processing"/>
    <property type="evidence" value="ECO:0007669"/>
    <property type="project" value="UniProtKB-KW"/>
</dbReference>
<evidence type="ECO:0000256" key="2">
    <source>
        <dbReference type="ARBA" id="ARBA00004463"/>
    </source>
</evidence>
<dbReference type="FunFam" id="3.30.70.330:FF:000103">
    <property type="entry name" value="Polyadenylate-binding protein RBP47B"/>
    <property type="match status" value="1"/>
</dbReference>
<keyword evidence="6" id="KW-0539">Nucleus</keyword>
<dbReference type="CDD" id="cd12344">
    <property type="entry name" value="RRM1_SECp43_like"/>
    <property type="match status" value="1"/>
</dbReference>
<feature type="compositionally biased region" description="Pro residues" evidence="11">
    <location>
        <begin position="675"/>
        <end position="685"/>
    </location>
</feature>
<dbReference type="SUPFAM" id="SSF54928">
    <property type="entry name" value="RNA-binding domain, RBD"/>
    <property type="match status" value="2"/>
</dbReference>
<feature type="region of interest" description="Disordered" evidence="11">
    <location>
        <begin position="281"/>
        <end position="311"/>
    </location>
</feature>
<evidence type="ECO:0000256" key="6">
    <source>
        <dbReference type="ARBA" id="ARBA00023242"/>
    </source>
</evidence>
<protein>
    <submittedName>
        <fullName evidence="13">Polyadenylate-binding protein RBP47B</fullName>
    </submittedName>
</protein>
<feature type="compositionally biased region" description="Basic and acidic residues" evidence="11">
    <location>
        <begin position="707"/>
        <end position="724"/>
    </location>
</feature>
<comment type="subcellular location">
    <subcellularLocation>
        <location evidence="2">Cytoplasmic granule</location>
    </subcellularLocation>
    <subcellularLocation>
        <location evidence="1">Nucleus</location>
    </subcellularLocation>
</comment>
<dbReference type="GO" id="GO:0003729">
    <property type="term" value="F:mRNA binding"/>
    <property type="evidence" value="ECO:0007669"/>
    <property type="project" value="InterPro"/>
</dbReference>
<dbReference type="InterPro" id="IPR012677">
    <property type="entry name" value="Nucleotide-bd_a/b_plait_sf"/>
</dbReference>
<evidence type="ECO:0000256" key="9">
    <source>
        <dbReference type="ARBA" id="ARBA00063471"/>
    </source>
</evidence>
<evidence type="ECO:0000256" key="1">
    <source>
        <dbReference type="ARBA" id="ARBA00004123"/>
    </source>
</evidence>
<dbReference type="Pfam" id="PF00076">
    <property type="entry name" value="RRM_1"/>
    <property type="match status" value="2"/>
</dbReference>
<dbReference type="FunCoup" id="A0A1D6JQ76">
    <property type="interactions" value="1269"/>
</dbReference>
<dbReference type="Gene3D" id="3.30.70.330">
    <property type="match status" value="2"/>
</dbReference>
<dbReference type="ExpressionAtlas" id="A0A1D6JQ76">
    <property type="expression patterns" value="baseline and differential"/>
</dbReference>
<evidence type="ECO:0000256" key="10">
    <source>
        <dbReference type="PROSITE-ProRule" id="PRU00176"/>
    </source>
</evidence>
<feature type="domain" description="RRM" evidence="12">
    <location>
        <begin position="108"/>
        <end position="187"/>
    </location>
</feature>
<sequence length="763" mass="83734">MAAPYHQPTSLEEVRTLWIGDLQYWTDENYLYSCFAHTGEVQSVKIIRNKVTSLPEGYGFIEFVSHEAAEKILQTYNGTQMPGTEHTFRLNWASFSSGERRPDPGSDHSIFVGDLAPDVTDYLLQETFRVNYSSVRGAKVVTDPNTGRSKGYGFVKFADENEKNRAMTEMNGVYCSTRPMRISAAIPKKSTGSQLQYSAAKAVYPATAYAMPQLQAVLPDSDPTNTTIFIGNLDPNVIEDELRQICVQASAEEAVQRLHGTMIGQQAVRLSWGRSPASKQVEGTVDATSVAGSHPGMEQKEEPYDPMNIPDVDKSKVTSQVTDACRRDGCVVERSIDTESYALTILCHVSCSKPAALSVPVSTSGLWPCRKDQCGLLLQVVSRYVRDETYEDIEAPHWADLTDPNAGRAAVDDEAWFCRPDCQHPKTADDFLKLSPSPKGKLLRSVSAMLPFVERDANASSLRDGSGNLNWQGGGAVTASTPPKLKAAPKKRFQEDSENQDPSLATPPPRQGPSRPPFGAPRWNKHAKETIKSSAEKRPDNAEKEALLNKHAPPRQLKSTLSARNLFSGKDILGQISEFYDELKRMVGGSRPVTDTQEVYSLNPMNPSDLMEKVVPDAPDSFISNPVPAEIVKEVATQERVKKSPSPMKGKKVGLKVEAGKPRSPSVLKEVKATPPTPQRFPSPSPNRIKNVKLGGAAIAGSPLKNPLKEKGTPSNSKDPESKKYAVRQPFGVKDMNNTRACDAEGSSSSMFWFLKPCTFLVE</sequence>
<dbReference type="GO" id="GO:0005634">
    <property type="term" value="C:nucleus"/>
    <property type="evidence" value="ECO:0007669"/>
    <property type="project" value="UniProtKB-SubCell"/>
</dbReference>
<dbReference type="PROSITE" id="PS50102">
    <property type="entry name" value="RRM"/>
    <property type="match status" value="2"/>
</dbReference>
<dbReference type="SMART" id="SM00360">
    <property type="entry name" value="RRM"/>
    <property type="match status" value="3"/>
</dbReference>
<dbReference type="IntAct" id="A0A1D6JQ76">
    <property type="interactions" value="2"/>
</dbReference>
<evidence type="ECO:0000256" key="8">
    <source>
        <dbReference type="ARBA" id="ARBA00061069"/>
    </source>
</evidence>
<keyword evidence="5 10" id="KW-0694">RNA-binding</keyword>
<proteinExistence type="inferred from homology"/>
<comment type="function">
    <text evidence="7">Heterogeneous nuclear ribonucleoprotein (hnRNP)-protein binding the poly(A) tail of mRNA and probably involved in some steps of pre-mRNA maturation.</text>
</comment>
<dbReference type="InterPro" id="IPR050825">
    <property type="entry name" value="RBM42_RBP45_47-like"/>
</dbReference>